<evidence type="ECO:0000313" key="2">
    <source>
        <dbReference type="EMBL" id="MBC5646876.1"/>
    </source>
</evidence>
<dbReference type="CDD" id="cd24032">
    <property type="entry name" value="ASKHA_NBD_TsaB"/>
    <property type="match status" value="1"/>
</dbReference>
<dbReference type="NCBIfam" id="TIGR03725">
    <property type="entry name" value="T6A_YeaZ"/>
    <property type="match status" value="1"/>
</dbReference>
<organism evidence="2 3">
    <name type="scientific">Christensenella tenuis</name>
    <dbReference type="NCBI Taxonomy" id="2763033"/>
    <lineage>
        <taxon>Bacteria</taxon>
        <taxon>Bacillati</taxon>
        <taxon>Bacillota</taxon>
        <taxon>Clostridia</taxon>
        <taxon>Christensenellales</taxon>
        <taxon>Christensenellaceae</taxon>
        <taxon>Christensenella</taxon>
    </lineage>
</organism>
<dbReference type="RefSeq" id="WP_186856411.1">
    <property type="nucleotide sequence ID" value="NZ_JACOON010000001.1"/>
</dbReference>
<dbReference type="Gene3D" id="3.30.420.40">
    <property type="match status" value="2"/>
</dbReference>
<evidence type="ECO:0000313" key="3">
    <source>
        <dbReference type="Proteomes" id="UP000606889"/>
    </source>
</evidence>
<protein>
    <submittedName>
        <fullName evidence="2">tRNA (Adenosine(37)-N6)-threonylcarbamoyltransferase complex dimerization subunit type 1 TsaB</fullName>
    </submittedName>
</protein>
<dbReference type="Pfam" id="PF00814">
    <property type="entry name" value="TsaD"/>
    <property type="match status" value="1"/>
</dbReference>
<dbReference type="InterPro" id="IPR043129">
    <property type="entry name" value="ATPase_NBD"/>
</dbReference>
<name>A0ABR7EAT7_9FIRM</name>
<proteinExistence type="predicted"/>
<dbReference type="Proteomes" id="UP000606889">
    <property type="component" value="Unassembled WGS sequence"/>
</dbReference>
<dbReference type="InterPro" id="IPR022496">
    <property type="entry name" value="T6A_TsaB"/>
</dbReference>
<gene>
    <name evidence="2" type="primary">tsaB</name>
    <name evidence="2" type="ORF">H8S18_00765</name>
</gene>
<dbReference type="EMBL" id="JACOON010000001">
    <property type="protein sequence ID" value="MBC5646876.1"/>
    <property type="molecule type" value="Genomic_DNA"/>
</dbReference>
<keyword evidence="3" id="KW-1185">Reference proteome</keyword>
<evidence type="ECO:0000259" key="1">
    <source>
        <dbReference type="Pfam" id="PF00814"/>
    </source>
</evidence>
<reference evidence="2 3" key="1">
    <citation type="submission" date="2020-08" db="EMBL/GenBank/DDBJ databases">
        <title>Genome public.</title>
        <authorList>
            <person name="Liu C."/>
            <person name="Sun Q."/>
        </authorList>
    </citation>
    <scope>NUCLEOTIDE SEQUENCE [LARGE SCALE GENOMIC DNA]</scope>
    <source>
        <strain evidence="2 3">NSJ-35</strain>
    </source>
</reference>
<accession>A0ABR7EAT7</accession>
<sequence length="224" mass="23970">MKLLGMDTTGNTLSAAVSEDGRLLAEIYLDTGKKHSSTLMLAVDGALRAADCTAGDMDAFAVACGPGSFTGIRIGTATCAAMAHGAGKPAVAVNTLDALIENAGKEKRTVCAVMDARRGEVYTMAKCGGESIVRECAVPLVTLLTELLPKGPVVFVGDAAERFQNEIMENRPDSLFLPQQFALQRASSVCAVAERLYRQGELLGYDELEPHYLRESQAERLRKR</sequence>
<dbReference type="PANTHER" id="PTHR11735">
    <property type="entry name" value="TRNA N6-ADENOSINE THREONYLCARBAMOYLTRANSFERASE"/>
    <property type="match status" value="1"/>
</dbReference>
<feature type="domain" description="Gcp-like" evidence="1">
    <location>
        <begin position="32"/>
        <end position="219"/>
    </location>
</feature>
<dbReference type="InterPro" id="IPR000905">
    <property type="entry name" value="Gcp-like_dom"/>
</dbReference>
<comment type="caution">
    <text evidence="2">The sequence shown here is derived from an EMBL/GenBank/DDBJ whole genome shotgun (WGS) entry which is preliminary data.</text>
</comment>
<dbReference type="PANTHER" id="PTHR11735:SF11">
    <property type="entry name" value="TRNA THREONYLCARBAMOYLADENOSINE BIOSYNTHESIS PROTEIN TSAB"/>
    <property type="match status" value="1"/>
</dbReference>
<dbReference type="SUPFAM" id="SSF53067">
    <property type="entry name" value="Actin-like ATPase domain"/>
    <property type="match status" value="2"/>
</dbReference>